<evidence type="ECO:0000313" key="4">
    <source>
        <dbReference type="EMBL" id="AKU97521.1"/>
    </source>
</evidence>
<feature type="domain" description="CBS" evidence="3">
    <location>
        <begin position="12"/>
        <end position="69"/>
    </location>
</feature>
<evidence type="ECO:0000256" key="2">
    <source>
        <dbReference type="PROSITE-ProRule" id="PRU00703"/>
    </source>
</evidence>
<evidence type="ECO:0000259" key="3">
    <source>
        <dbReference type="PROSITE" id="PS51371"/>
    </source>
</evidence>
<dbReference type="InterPro" id="IPR000644">
    <property type="entry name" value="CBS_dom"/>
</dbReference>
<keyword evidence="1 2" id="KW-0129">CBS domain</keyword>
<sequence>MSKPIPPVQKYMTTSPLSIGVEQTLAKAHSMMREHAIRHLPVLHGGRLVGILTDRDLHLVETLKDVDPTKTVVEDAMSAVVHSVGPDAPLDEVVSTMAEHKYGSVVVMQNGKVVGILTTVDVCRALAELLHSRLAK</sequence>
<dbReference type="EMBL" id="CP012333">
    <property type="protein sequence ID" value="AKU97521.1"/>
    <property type="molecule type" value="Genomic_DNA"/>
</dbReference>
<dbReference type="InterPro" id="IPR046342">
    <property type="entry name" value="CBS_dom_sf"/>
</dbReference>
<dbReference type="PANTHER" id="PTHR43080:SF2">
    <property type="entry name" value="CBS DOMAIN-CONTAINING PROTEIN"/>
    <property type="match status" value="1"/>
</dbReference>
<dbReference type="PROSITE" id="PS51371">
    <property type="entry name" value="CBS"/>
    <property type="match status" value="2"/>
</dbReference>
<dbReference type="Pfam" id="PF00571">
    <property type="entry name" value="CBS"/>
    <property type="match status" value="2"/>
</dbReference>
<gene>
    <name evidence="4" type="ORF">AKJ09_04185</name>
</gene>
<feature type="domain" description="CBS" evidence="3">
    <location>
        <begin position="77"/>
        <end position="133"/>
    </location>
</feature>
<dbReference type="AlphaFoldDB" id="A0A0K1PVV7"/>
<dbReference type="Gene3D" id="3.10.580.10">
    <property type="entry name" value="CBS-domain"/>
    <property type="match status" value="1"/>
</dbReference>
<reference evidence="4 5" key="1">
    <citation type="submission" date="2015-08" db="EMBL/GenBank/DDBJ databases">
        <authorList>
            <person name="Babu N.S."/>
            <person name="Beckwith C.J."/>
            <person name="Beseler K.G."/>
            <person name="Brison A."/>
            <person name="Carone J.V."/>
            <person name="Caskin T.P."/>
            <person name="Diamond M."/>
            <person name="Durham M.E."/>
            <person name="Foxe J.M."/>
            <person name="Go M."/>
            <person name="Henderson B.A."/>
            <person name="Jones I.B."/>
            <person name="McGettigan J.A."/>
            <person name="Micheletti S.J."/>
            <person name="Nasrallah M.E."/>
            <person name="Ortiz D."/>
            <person name="Piller C.R."/>
            <person name="Privatt S.R."/>
            <person name="Schneider S.L."/>
            <person name="Sharp S."/>
            <person name="Smith T.C."/>
            <person name="Stanton J.D."/>
            <person name="Ullery H.E."/>
            <person name="Wilson R.J."/>
            <person name="Serrano M.G."/>
            <person name="Buck G."/>
            <person name="Lee V."/>
            <person name="Wang Y."/>
            <person name="Carvalho R."/>
            <person name="Voegtly L."/>
            <person name="Shi R."/>
            <person name="Duckworth R."/>
            <person name="Johnson A."/>
            <person name="Loviza R."/>
            <person name="Walstead R."/>
            <person name="Shah Z."/>
            <person name="Kiflezghi M."/>
            <person name="Wade K."/>
            <person name="Ball S.L."/>
            <person name="Bradley K.W."/>
            <person name="Asai D.J."/>
            <person name="Bowman C.A."/>
            <person name="Russell D.A."/>
            <person name="Pope W.H."/>
            <person name="Jacobs-Sera D."/>
            <person name="Hendrix R.W."/>
            <person name="Hatfull G.F."/>
        </authorList>
    </citation>
    <scope>NUCLEOTIDE SEQUENCE [LARGE SCALE GENOMIC DNA]</scope>
    <source>
        <strain evidence="4 5">DSM 27648</strain>
    </source>
</reference>
<dbReference type="PANTHER" id="PTHR43080">
    <property type="entry name" value="CBS DOMAIN-CONTAINING PROTEIN CBSX3, MITOCHONDRIAL"/>
    <property type="match status" value="1"/>
</dbReference>
<accession>A0A0K1PVV7</accession>
<dbReference type="STRING" id="1391654.AKJ09_04185"/>
<dbReference type="Proteomes" id="UP000064967">
    <property type="component" value="Chromosome"/>
</dbReference>
<dbReference type="SMART" id="SM00116">
    <property type="entry name" value="CBS"/>
    <property type="match status" value="2"/>
</dbReference>
<keyword evidence="5" id="KW-1185">Reference proteome</keyword>
<name>A0A0K1PVV7_9BACT</name>
<protein>
    <submittedName>
        <fullName evidence="4">CBS domain protein AcuB</fullName>
    </submittedName>
</protein>
<dbReference type="RefSeq" id="WP_240488522.1">
    <property type="nucleotide sequence ID" value="NZ_CP012333.1"/>
</dbReference>
<dbReference type="SUPFAM" id="SSF54631">
    <property type="entry name" value="CBS-domain pair"/>
    <property type="match status" value="1"/>
</dbReference>
<dbReference type="KEGG" id="llu:AKJ09_04185"/>
<dbReference type="InterPro" id="IPR051257">
    <property type="entry name" value="Diverse_CBS-Domain"/>
</dbReference>
<organism evidence="4 5">
    <name type="scientific">Labilithrix luteola</name>
    <dbReference type="NCBI Taxonomy" id="1391654"/>
    <lineage>
        <taxon>Bacteria</taxon>
        <taxon>Pseudomonadati</taxon>
        <taxon>Myxococcota</taxon>
        <taxon>Polyangia</taxon>
        <taxon>Polyangiales</taxon>
        <taxon>Labilitrichaceae</taxon>
        <taxon>Labilithrix</taxon>
    </lineage>
</organism>
<proteinExistence type="predicted"/>
<evidence type="ECO:0000313" key="5">
    <source>
        <dbReference type="Proteomes" id="UP000064967"/>
    </source>
</evidence>
<evidence type="ECO:0000256" key="1">
    <source>
        <dbReference type="ARBA" id="ARBA00023122"/>
    </source>
</evidence>